<dbReference type="Proteomes" id="UP001066276">
    <property type="component" value="Chromosome 5"/>
</dbReference>
<evidence type="ECO:0000313" key="1">
    <source>
        <dbReference type="EMBL" id="KAJ1157011.1"/>
    </source>
</evidence>
<evidence type="ECO:0000313" key="2">
    <source>
        <dbReference type="Proteomes" id="UP001066276"/>
    </source>
</evidence>
<dbReference type="AlphaFoldDB" id="A0AAV7RW16"/>
<gene>
    <name evidence="1" type="ORF">NDU88_009727</name>
</gene>
<reference evidence="1" key="1">
    <citation type="journal article" date="2022" name="bioRxiv">
        <title>Sequencing and chromosome-scale assembly of the giantPleurodeles waltlgenome.</title>
        <authorList>
            <person name="Brown T."/>
            <person name="Elewa A."/>
            <person name="Iarovenko S."/>
            <person name="Subramanian E."/>
            <person name="Araus A.J."/>
            <person name="Petzold A."/>
            <person name="Susuki M."/>
            <person name="Suzuki K.-i.T."/>
            <person name="Hayashi T."/>
            <person name="Toyoda A."/>
            <person name="Oliveira C."/>
            <person name="Osipova E."/>
            <person name="Leigh N.D."/>
            <person name="Simon A."/>
            <person name="Yun M.H."/>
        </authorList>
    </citation>
    <scope>NUCLEOTIDE SEQUENCE</scope>
    <source>
        <strain evidence="1">20211129_DDA</strain>
        <tissue evidence="1">Liver</tissue>
    </source>
</reference>
<protein>
    <submittedName>
        <fullName evidence="1">Uncharacterized protein</fullName>
    </submittedName>
</protein>
<sequence>MPAAMATSYSRRKARSSPELTLKLRLKLSRVLRQRPCAVASEGLSIVEKTVAPTSRYSTMRRASSRKRPLSWFSGSKQQHCLDLLKDIIQSSAPAVWGTADSSAPGGVALEDRAGHWLPFKMRAPALQALLPGCKECSARTVHATEGSAPRAPPWCAPAVYPGEGRLPHVCFRRPTCPRTALRERLPGPSRRQGWPLSAHAQLVQSLSRHLRLAPC</sequence>
<name>A0AAV7RW16_PLEWA</name>
<accession>A0AAV7RW16</accession>
<organism evidence="1 2">
    <name type="scientific">Pleurodeles waltl</name>
    <name type="common">Iberian ribbed newt</name>
    <dbReference type="NCBI Taxonomy" id="8319"/>
    <lineage>
        <taxon>Eukaryota</taxon>
        <taxon>Metazoa</taxon>
        <taxon>Chordata</taxon>
        <taxon>Craniata</taxon>
        <taxon>Vertebrata</taxon>
        <taxon>Euteleostomi</taxon>
        <taxon>Amphibia</taxon>
        <taxon>Batrachia</taxon>
        <taxon>Caudata</taxon>
        <taxon>Salamandroidea</taxon>
        <taxon>Salamandridae</taxon>
        <taxon>Pleurodelinae</taxon>
        <taxon>Pleurodeles</taxon>
    </lineage>
</organism>
<proteinExistence type="predicted"/>
<keyword evidence="2" id="KW-1185">Reference proteome</keyword>
<dbReference type="EMBL" id="JANPWB010000009">
    <property type="protein sequence ID" value="KAJ1157011.1"/>
    <property type="molecule type" value="Genomic_DNA"/>
</dbReference>
<comment type="caution">
    <text evidence="1">The sequence shown here is derived from an EMBL/GenBank/DDBJ whole genome shotgun (WGS) entry which is preliminary data.</text>
</comment>